<evidence type="ECO:0000256" key="8">
    <source>
        <dbReference type="ARBA" id="ARBA00023187"/>
    </source>
</evidence>
<dbReference type="InterPro" id="IPR024598">
    <property type="entry name" value="SF3a60/Prp9_C"/>
</dbReference>
<dbReference type="Pfam" id="PF16837">
    <property type="entry name" value="SF3A3"/>
    <property type="match status" value="1"/>
</dbReference>
<keyword evidence="3" id="KW-0597">Phosphoprotein</keyword>
<dbReference type="OrthoDB" id="2160351at2759"/>
<name>E0VK93_PEDHC</name>
<dbReference type="OMA" id="GPKAFQK"/>
<protein>
    <submittedName>
        <fullName evidence="12 13">Splicing factor 3A subunit, putative</fullName>
    </submittedName>
</protein>
<keyword evidence="5" id="KW-0479">Metal-binding</keyword>
<keyword evidence="8" id="KW-0508">mRNA splicing</keyword>
<dbReference type="VEuPathDB" id="VectorBase:PHUM258680"/>
<dbReference type="InterPro" id="IPR000690">
    <property type="entry name" value="Matrin/U1-C_Znf_C2H2"/>
</dbReference>
<dbReference type="InterPro" id="IPR025086">
    <property type="entry name" value="SDE2/SF3A3_SAP"/>
</dbReference>
<dbReference type="Proteomes" id="UP000009046">
    <property type="component" value="Unassembled WGS sequence"/>
</dbReference>
<keyword evidence="9" id="KW-0539">Nucleus</keyword>
<dbReference type="InterPro" id="IPR031774">
    <property type="entry name" value="SF3A3_dom"/>
</dbReference>
<dbReference type="STRING" id="121224.E0VK93"/>
<keyword evidence="4" id="KW-0507">mRNA processing</keyword>
<evidence type="ECO:0000313" key="14">
    <source>
        <dbReference type="Proteomes" id="UP000009046"/>
    </source>
</evidence>
<dbReference type="GO" id="GO:0000398">
    <property type="term" value="P:mRNA splicing, via spliceosome"/>
    <property type="evidence" value="ECO:0007669"/>
    <property type="project" value="InterPro"/>
</dbReference>
<keyword evidence="6" id="KW-0863">Zinc-finger</keyword>
<dbReference type="GO" id="GO:0003723">
    <property type="term" value="F:RNA binding"/>
    <property type="evidence" value="ECO:0007669"/>
    <property type="project" value="InterPro"/>
</dbReference>
<dbReference type="CTD" id="8235347"/>
<dbReference type="GO" id="GO:0005681">
    <property type="term" value="C:spliceosomal complex"/>
    <property type="evidence" value="ECO:0007669"/>
    <property type="project" value="InterPro"/>
</dbReference>
<dbReference type="EnsemblMetazoa" id="PHUM258680-RA">
    <property type="protein sequence ID" value="PHUM258680-PA"/>
    <property type="gene ID" value="PHUM258680"/>
</dbReference>
<dbReference type="GO" id="GO:0008270">
    <property type="term" value="F:zinc ion binding"/>
    <property type="evidence" value="ECO:0007669"/>
    <property type="project" value="UniProtKB-KW"/>
</dbReference>
<dbReference type="HOGENOM" id="CLU_027160_2_0_1"/>
<accession>E0VK93</accession>
<comment type="similarity">
    <text evidence="2">Belongs to the SF3A3 family.</text>
</comment>
<dbReference type="PANTHER" id="PTHR12786">
    <property type="entry name" value="SPLICING FACTOR SF3A-RELATED"/>
    <property type="match status" value="1"/>
</dbReference>
<evidence type="ECO:0000256" key="9">
    <source>
        <dbReference type="ARBA" id="ARBA00023242"/>
    </source>
</evidence>
<dbReference type="Pfam" id="PF11931">
    <property type="entry name" value="SF3a60_Prp9_C"/>
    <property type="match status" value="1"/>
</dbReference>
<dbReference type="Pfam" id="PF12108">
    <property type="entry name" value="SF3a60_bindingd"/>
    <property type="match status" value="1"/>
</dbReference>
<organism>
    <name type="scientific">Pediculus humanus subsp. corporis</name>
    <name type="common">Body louse</name>
    <dbReference type="NCBI Taxonomy" id="121224"/>
    <lineage>
        <taxon>Eukaryota</taxon>
        <taxon>Metazoa</taxon>
        <taxon>Ecdysozoa</taxon>
        <taxon>Arthropoda</taxon>
        <taxon>Hexapoda</taxon>
        <taxon>Insecta</taxon>
        <taxon>Pterygota</taxon>
        <taxon>Neoptera</taxon>
        <taxon>Paraneoptera</taxon>
        <taxon>Psocodea</taxon>
        <taxon>Troctomorpha</taxon>
        <taxon>Phthiraptera</taxon>
        <taxon>Anoplura</taxon>
        <taxon>Pediculidae</taxon>
        <taxon>Pediculus</taxon>
    </lineage>
</organism>
<feature type="region of interest" description="Disordered" evidence="10">
    <location>
        <begin position="414"/>
        <end position="457"/>
    </location>
</feature>
<dbReference type="eggNOG" id="KOG2636">
    <property type="taxonomic scope" value="Eukaryota"/>
</dbReference>
<evidence type="ECO:0000256" key="10">
    <source>
        <dbReference type="SAM" id="MobiDB-lite"/>
    </source>
</evidence>
<sequence length="567" mass="66103">MTEVLTHHNIFEKETHYILKSTIFQAPNYLVPRQLFNFLFTLSNYPAVNSSLQERVTVLVCLYVRYYKQLLKSEAMETILEQQRRYHEERERLMDVMVKEMLYKKAGGSREQINSDHRLKMLIDHYMESTNHLKELYEDKDGLRKEEVAALSGPHEFTEFYSRLKAIKDFYRRHPNEIGIPMSAEFEELAKMRENPTEENYNMVEFTDEEGYGKYLDLHECYYKFLNLKGIDKIDYIAYLTTFDHLYDIPKDRKNAEYRKYLESVVDYLHEFIRRIKPLYDLDKEYVNIEAEFQTQWENGTFPGWPKEAGSALTHAGAHLDLSAFSTWEELASLGLDRLKSALMALGLKCGGTLEERAQRLFSTKGKTEFDASLIAKTKPGQKSGHLKDHERNKSIAALEAQVYKLADMVSDQRAATQENVQRKQARTEGERDDSDVEVSASESEGEDTEDVPYNPKNLPLGWDGKPIPYWLYKLHGLNISYNCEICGNFTYKGPKAFQRHFAEWRHAHGMRCLGIPNTAHFANVTQIEDALACERWQPELEEEYEDSLGNVVNKKTFDDLKRQGLL</sequence>
<evidence type="ECO:0000256" key="2">
    <source>
        <dbReference type="ARBA" id="ARBA00008776"/>
    </source>
</evidence>
<dbReference type="EMBL" id="AAZO01002996">
    <property type="status" value="NOT_ANNOTATED_CDS"/>
    <property type="molecule type" value="Genomic_DNA"/>
</dbReference>
<feature type="domain" description="Matrin-type" evidence="11">
    <location>
        <begin position="482"/>
        <end position="513"/>
    </location>
</feature>
<proteinExistence type="inferred from homology"/>
<dbReference type="RefSeq" id="XP_002426537.1">
    <property type="nucleotide sequence ID" value="XM_002426492.1"/>
</dbReference>
<dbReference type="InParanoid" id="E0VK93"/>
<dbReference type="GeneID" id="8235347"/>
<reference evidence="13" key="3">
    <citation type="submission" date="2021-02" db="UniProtKB">
        <authorList>
            <consortium name="EnsemblMetazoa"/>
        </authorList>
    </citation>
    <scope>IDENTIFICATION</scope>
    <source>
        <strain evidence="13">USDA</strain>
    </source>
</reference>
<evidence type="ECO:0000313" key="12">
    <source>
        <dbReference type="EMBL" id="EEB13799.1"/>
    </source>
</evidence>
<dbReference type="InterPro" id="IPR051421">
    <property type="entry name" value="RNA_Proc_DNA_Dmg_Regulator"/>
</dbReference>
<evidence type="ECO:0000256" key="7">
    <source>
        <dbReference type="ARBA" id="ARBA00022833"/>
    </source>
</evidence>
<evidence type="ECO:0000256" key="4">
    <source>
        <dbReference type="ARBA" id="ARBA00022664"/>
    </source>
</evidence>
<evidence type="ECO:0000256" key="3">
    <source>
        <dbReference type="ARBA" id="ARBA00022553"/>
    </source>
</evidence>
<evidence type="ECO:0000313" key="13">
    <source>
        <dbReference type="EnsemblMetazoa" id="PHUM258680-PA"/>
    </source>
</evidence>
<dbReference type="KEGG" id="phu:Phum_PHUM258680"/>
<reference evidence="12" key="2">
    <citation type="submission" date="2007-04" db="EMBL/GenBank/DDBJ databases">
        <title>The genome of the human body louse.</title>
        <authorList>
            <consortium name="The Human Body Louse Genome Consortium"/>
            <person name="Kirkness E."/>
            <person name="Walenz B."/>
            <person name="Hass B."/>
            <person name="Bruggner R."/>
            <person name="Strausberg R."/>
        </authorList>
    </citation>
    <scope>NUCLEOTIDE SEQUENCE</scope>
    <source>
        <strain evidence="12">USDA</strain>
    </source>
</reference>
<keyword evidence="7" id="KW-0862">Zinc</keyword>
<gene>
    <name evidence="13" type="primary">8235347</name>
    <name evidence="12" type="ORF">Phum_PHUM258680</name>
</gene>
<dbReference type="EMBL" id="DS235239">
    <property type="protein sequence ID" value="EEB13799.1"/>
    <property type="molecule type" value="Genomic_DNA"/>
</dbReference>
<keyword evidence="14" id="KW-1185">Reference proteome</keyword>
<dbReference type="AlphaFoldDB" id="E0VK93"/>
<evidence type="ECO:0000259" key="11">
    <source>
        <dbReference type="PROSITE" id="PS50171"/>
    </source>
</evidence>
<evidence type="ECO:0000256" key="1">
    <source>
        <dbReference type="ARBA" id="ARBA00004123"/>
    </source>
</evidence>
<evidence type="ECO:0000256" key="5">
    <source>
        <dbReference type="ARBA" id="ARBA00022723"/>
    </source>
</evidence>
<comment type="subcellular location">
    <subcellularLocation>
        <location evidence="1">Nucleus</location>
    </subcellularLocation>
</comment>
<dbReference type="PROSITE" id="PS50171">
    <property type="entry name" value="ZF_MATRIN"/>
    <property type="match status" value="1"/>
</dbReference>
<dbReference type="FunCoup" id="E0VK93">
    <property type="interactions" value="2548"/>
</dbReference>
<dbReference type="PANTHER" id="PTHR12786:SF2">
    <property type="entry name" value="SPLICING FACTOR 3A SUBUNIT 3"/>
    <property type="match status" value="1"/>
</dbReference>
<dbReference type="Pfam" id="PF13297">
    <property type="entry name" value="SDE2_2C"/>
    <property type="match status" value="1"/>
</dbReference>
<reference evidence="12" key="1">
    <citation type="submission" date="2007-04" db="EMBL/GenBank/DDBJ databases">
        <title>Annotation of Pediculus humanus corporis strain USDA.</title>
        <authorList>
            <person name="Kirkness E."/>
            <person name="Hannick L."/>
            <person name="Hass B."/>
            <person name="Bruggner R."/>
            <person name="Lawson D."/>
            <person name="Bidwell S."/>
            <person name="Joardar V."/>
            <person name="Caler E."/>
            <person name="Walenz B."/>
            <person name="Inman J."/>
            <person name="Schobel S."/>
            <person name="Galinsky K."/>
            <person name="Amedeo P."/>
            <person name="Strausberg R."/>
        </authorList>
    </citation>
    <scope>NUCLEOTIDE SEQUENCE</scope>
    <source>
        <strain evidence="12">USDA</strain>
    </source>
</reference>
<dbReference type="InterPro" id="IPR021966">
    <property type="entry name" value="SF3a60_bindingd"/>
</dbReference>
<evidence type="ECO:0000256" key="6">
    <source>
        <dbReference type="ARBA" id="ARBA00022771"/>
    </source>
</evidence>